<keyword evidence="1" id="KW-0216">Detoxification</keyword>
<dbReference type="GO" id="GO:0009407">
    <property type="term" value="P:toxin catabolic process"/>
    <property type="evidence" value="ECO:0007669"/>
    <property type="project" value="UniProtKB-ARBA"/>
</dbReference>
<dbReference type="SUPFAM" id="SSF47616">
    <property type="entry name" value="GST C-terminal domain-like"/>
    <property type="match status" value="1"/>
</dbReference>
<evidence type="ECO:0000256" key="2">
    <source>
        <dbReference type="ARBA" id="ARBA00022679"/>
    </source>
</evidence>
<comment type="similarity">
    <text evidence="3">Belongs to the GST superfamily. Tau family.</text>
</comment>
<feature type="domain" description="GST C-terminal" evidence="7">
    <location>
        <begin position="90"/>
        <end position="221"/>
    </location>
</feature>
<dbReference type="Proteomes" id="UP000008311">
    <property type="component" value="Unassembled WGS sequence"/>
</dbReference>
<dbReference type="InterPro" id="IPR040079">
    <property type="entry name" value="Glutathione_S-Trfase"/>
</dbReference>
<dbReference type="STRING" id="3988.B9S2E7"/>
<proteinExistence type="inferred from homology"/>
<evidence type="ECO:0000259" key="7">
    <source>
        <dbReference type="PROSITE" id="PS50405"/>
    </source>
</evidence>
<dbReference type="CDD" id="cd03058">
    <property type="entry name" value="GST_N_Tau"/>
    <property type="match status" value="1"/>
</dbReference>
<evidence type="ECO:0000313" key="8">
    <source>
        <dbReference type="EMBL" id="EEF42221.1"/>
    </source>
</evidence>
<sequence>MAKSEVKLLGAWPSPFVMRPRIALNIKSVDYEFLEETFGSKSQLLLESNPVHKKIPVLIHDGKPICESLIIVEYIDEAWSNPAPSILPSDPYDRAIARFWGAYVDEKWFPNLKLISTAEGEEKEKAIGQIVEGLKLLEDAYVKSSKGKAFFGGDEIGCLDIAFGCYLGWLRATEKLSEVKLLDEAKTPGLVKWAETFSSHPAVKDVLPETDKLVEFGKSLFARLRAAKSGSS</sequence>
<evidence type="ECO:0000256" key="5">
    <source>
        <dbReference type="RuleBase" id="RU369102"/>
    </source>
</evidence>
<keyword evidence="2 5" id="KW-0808">Transferase</keyword>
<dbReference type="eggNOG" id="KOG0406">
    <property type="taxonomic scope" value="Eukaryota"/>
</dbReference>
<dbReference type="InterPro" id="IPR036249">
    <property type="entry name" value="Thioredoxin-like_sf"/>
</dbReference>
<dbReference type="SFLD" id="SFLDG00358">
    <property type="entry name" value="Main_(cytGST)"/>
    <property type="match status" value="1"/>
</dbReference>
<dbReference type="GO" id="GO:0016829">
    <property type="term" value="F:lyase activity"/>
    <property type="evidence" value="ECO:0007669"/>
    <property type="project" value="UniProtKB-KW"/>
</dbReference>
<dbReference type="InterPro" id="IPR036282">
    <property type="entry name" value="Glutathione-S-Trfase_C_sf"/>
</dbReference>
<dbReference type="EC" id="2.5.1.18" evidence="5"/>
<comment type="subcellular location">
    <subcellularLocation>
        <location evidence="5">Cytoplasm</location>
        <location evidence="5">Cytosol</location>
    </subcellularLocation>
</comment>
<keyword evidence="8" id="KW-0456">Lyase</keyword>
<comment type="catalytic activity">
    <reaction evidence="4 5">
        <text>RX + glutathione = an S-substituted glutathione + a halide anion + H(+)</text>
        <dbReference type="Rhea" id="RHEA:16437"/>
        <dbReference type="ChEBI" id="CHEBI:15378"/>
        <dbReference type="ChEBI" id="CHEBI:16042"/>
        <dbReference type="ChEBI" id="CHEBI:17792"/>
        <dbReference type="ChEBI" id="CHEBI:57925"/>
        <dbReference type="ChEBI" id="CHEBI:90779"/>
        <dbReference type="EC" id="2.5.1.18"/>
    </reaction>
</comment>
<reference evidence="9" key="1">
    <citation type="journal article" date="2010" name="Nat. Biotechnol.">
        <title>Draft genome sequence of the oilseed species Ricinus communis.</title>
        <authorList>
            <person name="Chan A.P."/>
            <person name="Crabtree J."/>
            <person name="Zhao Q."/>
            <person name="Lorenzi H."/>
            <person name="Orvis J."/>
            <person name="Puiu D."/>
            <person name="Melake-Berhan A."/>
            <person name="Jones K.M."/>
            <person name="Redman J."/>
            <person name="Chen G."/>
            <person name="Cahoon E.B."/>
            <person name="Gedil M."/>
            <person name="Stanke M."/>
            <person name="Haas B.J."/>
            <person name="Wortman J.R."/>
            <person name="Fraser-Liggett C.M."/>
            <person name="Ravel J."/>
            <person name="Rabinowicz P.D."/>
        </authorList>
    </citation>
    <scope>NUCLEOTIDE SEQUENCE [LARGE SCALE GENOMIC DNA]</scope>
    <source>
        <strain evidence="9">cv. Hale</strain>
    </source>
</reference>
<dbReference type="Pfam" id="PF13410">
    <property type="entry name" value="GST_C_2"/>
    <property type="match status" value="1"/>
</dbReference>
<accession>B9S2E7</accession>
<keyword evidence="9" id="KW-1185">Reference proteome</keyword>
<dbReference type="PROSITE" id="PS50404">
    <property type="entry name" value="GST_NTER"/>
    <property type="match status" value="1"/>
</dbReference>
<dbReference type="PANTHER" id="PTHR11260">
    <property type="entry name" value="GLUTATHIONE S-TRANSFERASE, GST, SUPERFAMILY, GST DOMAIN CONTAINING"/>
    <property type="match status" value="1"/>
</dbReference>
<dbReference type="GO" id="GO:0005737">
    <property type="term" value="C:cytoplasm"/>
    <property type="evidence" value="ECO:0000318"/>
    <property type="project" value="GO_Central"/>
</dbReference>
<dbReference type="CDD" id="cd03185">
    <property type="entry name" value="GST_C_Tau"/>
    <property type="match status" value="1"/>
</dbReference>
<dbReference type="GO" id="GO:0004364">
    <property type="term" value="F:glutathione transferase activity"/>
    <property type="evidence" value="ECO:0000318"/>
    <property type="project" value="GO_Central"/>
</dbReference>
<gene>
    <name evidence="8" type="ORF">RCOM_0699100</name>
</gene>
<dbReference type="PROSITE" id="PS50405">
    <property type="entry name" value="GST_CTER"/>
    <property type="match status" value="1"/>
</dbReference>
<comment type="function">
    <text evidence="5">Is involved in the conjugation of reduced glutathione to a wide number of exogenous and endogenous hydrophobic electrophiles.</text>
</comment>
<dbReference type="FunFam" id="1.20.1050.10:FF:000016">
    <property type="entry name" value="Glutathione S-transferase U9"/>
    <property type="match status" value="1"/>
</dbReference>
<dbReference type="InterPro" id="IPR004045">
    <property type="entry name" value="Glutathione_S-Trfase_N"/>
</dbReference>
<protein>
    <recommendedName>
        <fullName evidence="5">Glutathione S-transferase</fullName>
        <ecNumber evidence="5">2.5.1.18</ecNumber>
    </recommendedName>
</protein>
<dbReference type="EMBL" id="EQ973849">
    <property type="protein sequence ID" value="EEF42221.1"/>
    <property type="molecule type" value="Genomic_DNA"/>
</dbReference>
<name>B9S2E7_RICCO</name>
<dbReference type="InterPro" id="IPR045073">
    <property type="entry name" value="Omega/Tau-like"/>
</dbReference>
<evidence type="ECO:0000256" key="3">
    <source>
        <dbReference type="ARBA" id="ARBA00025743"/>
    </source>
</evidence>
<dbReference type="Pfam" id="PF02798">
    <property type="entry name" value="GST_N"/>
    <property type="match status" value="1"/>
</dbReference>
<dbReference type="FunCoup" id="B9S2E7">
    <property type="interactions" value="245"/>
</dbReference>
<dbReference type="GO" id="GO:0005829">
    <property type="term" value="C:cytosol"/>
    <property type="evidence" value="ECO:0007669"/>
    <property type="project" value="UniProtKB-SubCell"/>
</dbReference>
<dbReference type="AlphaFoldDB" id="B9S2E7"/>
<evidence type="ECO:0000256" key="4">
    <source>
        <dbReference type="ARBA" id="ARBA00047960"/>
    </source>
</evidence>
<dbReference type="SUPFAM" id="SSF52833">
    <property type="entry name" value="Thioredoxin-like"/>
    <property type="match status" value="1"/>
</dbReference>
<dbReference type="PANTHER" id="PTHR11260:SF615">
    <property type="entry name" value="GLUTATHIONE S-TRANSFERASE U17"/>
    <property type="match status" value="1"/>
</dbReference>
<dbReference type="GO" id="GO:0006749">
    <property type="term" value="P:glutathione metabolic process"/>
    <property type="evidence" value="ECO:0000318"/>
    <property type="project" value="GO_Central"/>
</dbReference>
<evidence type="ECO:0000313" key="9">
    <source>
        <dbReference type="Proteomes" id="UP000008311"/>
    </source>
</evidence>
<dbReference type="Gene3D" id="3.40.30.10">
    <property type="entry name" value="Glutaredoxin"/>
    <property type="match status" value="1"/>
</dbReference>
<evidence type="ECO:0000256" key="1">
    <source>
        <dbReference type="ARBA" id="ARBA00022575"/>
    </source>
</evidence>
<dbReference type="SFLD" id="SFLDG01152">
    <property type="entry name" value="Main.3:_Omega-_and_Tau-like"/>
    <property type="match status" value="1"/>
</dbReference>
<feature type="domain" description="GST N-terminal" evidence="6">
    <location>
        <begin position="4"/>
        <end position="83"/>
    </location>
</feature>
<evidence type="ECO:0000259" key="6">
    <source>
        <dbReference type="PROSITE" id="PS50404"/>
    </source>
</evidence>
<dbReference type="InterPro" id="IPR010987">
    <property type="entry name" value="Glutathione-S-Trfase_C-like"/>
</dbReference>
<dbReference type="InterPro" id="IPR045074">
    <property type="entry name" value="GST_C_Tau"/>
</dbReference>
<dbReference type="FunFam" id="3.40.30.10:FF:000044">
    <property type="entry name" value="Glutathione S-transferase GSTU6"/>
    <property type="match status" value="1"/>
</dbReference>
<dbReference type="Gene3D" id="1.20.1050.10">
    <property type="match status" value="1"/>
</dbReference>
<organism evidence="8 9">
    <name type="scientific">Ricinus communis</name>
    <name type="common">Castor bean</name>
    <dbReference type="NCBI Taxonomy" id="3988"/>
    <lineage>
        <taxon>Eukaryota</taxon>
        <taxon>Viridiplantae</taxon>
        <taxon>Streptophyta</taxon>
        <taxon>Embryophyta</taxon>
        <taxon>Tracheophyta</taxon>
        <taxon>Spermatophyta</taxon>
        <taxon>Magnoliopsida</taxon>
        <taxon>eudicotyledons</taxon>
        <taxon>Gunneridae</taxon>
        <taxon>Pentapetalae</taxon>
        <taxon>rosids</taxon>
        <taxon>fabids</taxon>
        <taxon>Malpighiales</taxon>
        <taxon>Euphorbiaceae</taxon>
        <taxon>Acalyphoideae</taxon>
        <taxon>Acalypheae</taxon>
        <taxon>Ricinus</taxon>
    </lineage>
</organism>
<keyword evidence="5" id="KW-0963">Cytoplasm</keyword>
<dbReference type="InParanoid" id="B9S2E7"/>
<dbReference type="SFLD" id="SFLDS00019">
    <property type="entry name" value="Glutathione_Transferase_(cytos"/>
    <property type="match status" value="1"/>
</dbReference>